<feature type="region of interest" description="Disordered" evidence="7">
    <location>
        <begin position="196"/>
        <end position="262"/>
    </location>
</feature>
<keyword evidence="4 6" id="KW-0804">Transcription</keyword>
<dbReference type="GO" id="GO:0003677">
    <property type="term" value="F:DNA binding"/>
    <property type="evidence" value="ECO:0007669"/>
    <property type="project" value="UniProtKB-KW"/>
</dbReference>
<dbReference type="SMART" id="SM00521">
    <property type="entry name" value="CBF"/>
    <property type="match status" value="1"/>
</dbReference>
<dbReference type="AlphaFoldDB" id="A0A8X7QPV6"/>
<comment type="function">
    <text evidence="6">Component of the sequence-specific heterotrimeric transcription factor (NF-Y) which specifically recognizes a 5'-CCAAT-3' box motif found in the promoters of its target genes.</text>
</comment>
<dbReference type="PROSITE" id="PS51152">
    <property type="entry name" value="NFYA_HAP2_2"/>
    <property type="match status" value="1"/>
</dbReference>
<evidence type="ECO:0000256" key="7">
    <source>
        <dbReference type="SAM" id="MobiDB-lite"/>
    </source>
</evidence>
<comment type="similarity">
    <text evidence="6">Belongs to the NFYA/HAP2 subunit family.</text>
</comment>
<evidence type="ECO:0000256" key="2">
    <source>
        <dbReference type="ARBA" id="ARBA00023015"/>
    </source>
</evidence>
<dbReference type="Pfam" id="PF02045">
    <property type="entry name" value="CBFB_NFYA"/>
    <property type="match status" value="1"/>
</dbReference>
<dbReference type="EMBL" id="JAAMPC010000012">
    <property type="protein sequence ID" value="KAG2274091.1"/>
    <property type="molecule type" value="Genomic_DNA"/>
</dbReference>
<evidence type="ECO:0000256" key="3">
    <source>
        <dbReference type="ARBA" id="ARBA00023125"/>
    </source>
</evidence>
<accession>A0A8X7QPV6</accession>
<dbReference type="GO" id="GO:0003700">
    <property type="term" value="F:DNA-binding transcription factor activity"/>
    <property type="evidence" value="ECO:0007669"/>
    <property type="project" value="UniProtKB-UniRule"/>
</dbReference>
<dbReference type="PANTHER" id="PTHR12632">
    <property type="entry name" value="TRANSCRIPTION FACTOR NF-Y ALPHA-RELATED"/>
    <property type="match status" value="1"/>
</dbReference>
<evidence type="ECO:0000313" key="8">
    <source>
        <dbReference type="EMBL" id="KAG2274091.1"/>
    </source>
</evidence>
<dbReference type="OrthoDB" id="1097733at2759"/>
<feature type="compositionally biased region" description="Basic residues" evidence="7">
    <location>
        <begin position="197"/>
        <end position="207"/>
    </location>
</feature>
<protein>
    <recommendedName>
        <fullName evidence="6">Nuclear transcription factor Y subunit</fullName>
    </recommendedName>
</protein>
<keyword evidence="2 6" id="KW-0805">Transcription regulation</keyword>
<keyword evidence="5 6" id="KW-0539">Nucleus</keyword>
<evidence type="ECO:0000256" key="5">
    <source>
        <dbReference type="ARBA" id="ARBA00023242"/>
    </source>
</evidence>
<comment type="caution">
    <text evidence="8">The sequence shown here is derived from an EMBL/GenBank/DDBJ whole genome shotgun (WGS) entry which is preliminary data.</text>
</comment>
<evidence type="ECO:0000313" key="9">
    <source>
        <dbReference type="Proteomes" id="UP000886595"/>
    </source>
</evidence>
<dbReference type="InterPro" id="IPR001289">
    <property type="entry name" value="NFYA"/>
</dbReference>
<organism evidence="8 9">
    <name type="scientific">Brassica carinata</name>
    <name type="common">Ethiopian mustard</name>
    <name type="synonym">Abyssinian cabbage</name>
    <dbReference type="NCBI Taxonomy" id="52824"/>
    <lineage>
        <taxon>Eukaryota</taxon>
        <taxon>Viridiplantae</taxon>
        <taxon>Streptophyta</taxon>
        <taxon>Embryophyta</taxon>
        <taxon>Tracheophyta</taxon>
        <taxon>Spermatophyta</taxon>
        <taxon>Magnoliopsida</taxon>
        <taxon>eudicotyledons</taxon>
        <taxon>Gunneridae</taxon>
        <taxon>Pentapetalae</taxon>
        <taxon>rosids</taxon>
        <taxon>malvids</taxon>
        <taxon>Brassicales</taxon>
        <taxon>Brassicaceae</taxon>
        <taxon>Brassiceae</taxon>
        <taxon>Brassica</taxon>
    </lineage>
</organism>
<evidence type="ECO:0000256" key="6">
    <source>
        <dbReference type="RuleBase" id="RU367155"/>
    </source>
</evidence>
<feature type="region of interest" description="Disordered" evidence="7">
    <location>
        <begin position="44"/>
        <end position="94"/>
    </location>
</feature>
<proteinExistence type="inferred from homology"/>
<keyword evidence="3 6" id="KW-0238">DNA-binding</keyword>
<feature type="compositionally biased region" description="Polar residues" evidence="7">
    <location>
        <begin position="253"/>
        <end position="262"/>
    </location>
</feature>
<comment type="subunit">
    <text evidence="6">Heterotrimer.</text>
</comment>
<feature type="region of interest" description="Disordered" evidence="7">
    <location>
        <begin position="1"/>
        <end position="31"/>
    </location>
</feature>
<sequence>MQSKSGRGNEEEANHHHADQQQQQPMMYPEPWWKTNAFGVIPQERPSVLPSNSSSLDCPNGSESNDVHSASEDDGGAGNGENDAAWKDSQAVTSSPSVIRHVAASMHGMHNQQPVQPPELVGHYMACVPPNPYQDPYYAGMMGAYGHQPLGFRPYLGMPRERTALHLTSHKNLRRKARAKAELERKVINRKPYLHESRHKHAMRRARASGGRFAKKTEAEAAAEDAAAAAGREREKGSATNSSGSEPVETDSNETLNSSGAP</sequence>
<dbReference type="Proteomes" id="UP000886595">
    <property type="component" value="Unassembled WGS sequence"/>
</dbReference>
<evidence type="ECO:0000256" key="4">
    <source>
        <dbReference type="ARBA" id="ARBA00023163"/>
    </source>
</evidence>
<feature type="compositionally biased region" description="Basic and acidic residues" evidence="7">
    <location>
        <begin position="7"/>
        <end position="19"/>
    </location>
</feature>
<evidence type="ECO:0000256" key="1">
    <source>
        <dbReference type="ARBA" id="ARBA00004123"/>
    </source>
</evidence>
<feature type="compositionally biased region" description="Polar residues" evidence="7">
    <location>
        <begin position="49"/>
        <end position="64"/>
    </location>
</feature>
<gene>
    <name evidence="8" type="ORF">Bca52824_056646</name>
</gene>
<dbReference type="Gene3D" id="6.10.250.2430">
    <property type="match status" value="1"/>
</dbReference>
<name>A0A8X7QPV6_BRACI</name>
<keyword evidence="9" id="KW-1185">Reference proteome</keyword>
<reference evidence="8 9" key="1">
    <citation type="submission" date="2020-02" db="EMBL/GenBank/DDBJ databases">
        <authorList>
            <person name="Ma Q."/>
            <person name="Huang Y."/>
            <person name="Song X."/>
            <person name="Pei D."/>
        </authorList>
    </citation>
    <scope>NUCLEOTIDE SEQUENCE [LARGE SCALE GENOMIC DNA]</scope>
    <source>
        <strain evidence="8">Sxm20200214</strain>
        <tissue evidence="8">Leaf</tissue>
    </source>
</reference>
<dbReference type="GO" id="GO:0005634">
    <property type="term" value="C:nucleus"/>
    <property type="evidence" value="ECO:0007669"/>
    <property type="project" value="UniProtKB-SubCell"/>
</dbReference>
<comment type="subcellular location">
    <subcellularLocation>
        <location evidence="1 6">Nucleus</location>
    </subcellularLocation>
</comment>